<evidence type="ECO:0000256" key="4">
    <source>
        <dbReference type="ARBA" id="ARBA00022801"/>
    </source>
</evidence>
<protein>
    <submittedName>
        <fullName evidence="9">Peptidase M14</fullName>
    </submittedName>
</protein>
<organism evidence="9 10">
    <name type="scientific">Marixanthomonas spongiae</name>
    <dbReference type="NCBI Taxonomy" id="2174845"/>
    <lineage>
        <taxon>Bacteria</taxon>
        <taxon>Pseudomonadati</taxon>
        <taxon>Bacteroidota</taxon>
        <taxon>Flavobacteriia</taxon>
        <taxon>Flavobacteriales</taxon>
        <taxon>Flavobacteriaceae</taxon>
        <taxon>Marixanthomonas</taxon>
    </lineage>
</organism>
<evidence type="ECO:0000256" key="5">
    <source>
        <dbReference type="ARBA" id="ARBA00022833"/>
    </source>
</evidence>
<dbReference type="PANTHER" id="PTHR11705:SF143">
    <property type="entry name" value="SLL0236 PROTEIN"/>
    <property type="match status" value="1"/>
</dbReference>
<dbReference type="Proteomes" id="UP000245962">
    <property type="component" value="Unassembled WGS sequence"/>
</dbReference>
<gene>
    <name evidence="9" type="ORF">DDV96_11785</name>
</gene>
<proteinExistence type="inferred from homology"/>
<evidence type="ECO:0000256" key="1">
    <source>
        <dbReference type="ARBA" id="ARBA00001947"/>
    </source>
</evidence>
<comment type="caution">
    <text evidence="9">The sequence shown here is derived from an EMBL/GenBank/DDBJ whole genome shotgun (WGS) entry which is preliminary data.</text>
</comment>
<dbReference type="GO" id="GO:0008270">
    <property type="term" value="F:zinc ion binding"/>
    <property type="evidence" value="ECO:0007669"/>
    <property type="project" value="InterPro"/>
</dbReference>
<name>A0A2U0HYD0_9FLAO</name>
<dbReference type="Gene3D" id="3.40.630.10">
    <property type="entry name" value="Zn peptidases"/>
    <property type="match status" value="1"/>
</dbReference>
<dbReference type="PANTHER" id="PTHR11705">
    <property type="entry name" value="PROTEASE FAMILY M14 CARBOXYPEPTIDASE A,B"/>
    <property type="match status" value="1"/>
</dbReference>
<dbReference type="RefSeq" id="WP_116694962.1">
    <property type="nucleotide sequence ID" value="NZ_QEHR01000007.1"/>
</dbReference>
<keyword evidence="5" id="KW-0862">Zinc</keyword>
<feature type="active site" description="Proton donor/acceptor" evidence="7">
    <location>
        <position position="241"/>
    </location>
</feature>
<evidence type="ECO:0000256" key="7">
    <source>
        <dbReference type="PROSITE-ProRule" id="PRU01379"/>
    </source>
</evidence>
<dbReference type="GO" id="GO:0004181">
    <property type="term" value="F:metallocarboxypeptidase activity"/>
    <property type="evidence" value="ECO:0007669"/>
    <property type="project" value="InterPro"/>
</dbReference>
<evidence type="ECO:0000313" key="9">
    <source>
        <dbReference type="EMBL" id="PVW13829.1"/>
    </source>
</evidence>
<dbReference type="GO" id="GO:0005615">
    <property type="term" value="C:extracellular space"/>
    <property type="evidence" value="ECO:0007669"/>
    <property type="project" value="TreeGrafter"/>
</dbReference>
<dbReference type="PROSITE" id="PS52035">
    <property type="entry name" value="PEPTIDASE_M14"/>
    <property type="match status" value="1"/>
</dbReference>
<comment type="cofactor">
    <cofactor evidence="1">
        <name>Zn(2+)</name>
        <dbReference type="ChEBI" id="CHEBI:29105"/>
    </cofactor>
</comment>
<evidence type="ECO:0000313" key="10">
    <source>
        <dbReference type="Proteomes" id="UP000245962"/>
    </source>
</evidence>
<evidence type="ECO:0000256" key="6">
    <source>
        <dbReference type="ARBA" id="ARBA00023049"/>
    </source>
</evidence>
<keyword evidence="10" id="KW-1185">Reference proteome</keyword>
<feature type="domain" description="Peptidase M14" evidence="8">
    <location>
        <begin position="9"/>
        <end position="265"/>
    </location>
</feature>
<dbReference type="SUPFAM" id="SSF53187">
    <property type="entry name" value="Zn-dependent exopeptidases"/>
    <property type="match status" value="1"/>
</dbReference>
<keyword evidence="4" id="KW-0378">Hydrolase</keyword>
<dbReference type="InterPro" id="IPR000834">
    <property type="entry name" value="Peptidase_M14"/>
</dbReference>
<keyword evidence="6" id="KW-0482">Metalloprotease</keyword>
<evidence type="ECO:0000256" key="3">
    <source>
        <dbReference type="ARBA" id="ARBA00022670"/>
    </source>
</evidence>
<dbReference type="Pfam" id="PF00246">
    <property type="entry name" value="Peptidase_M14"/>
    <property type="match status" value="1"/>
</dbReference>
<dbReference type="EMBL" id="QEHR01000007">
    <property type="protein sequence ID" value="PVW13829.1"/>
    <property type="molecule type" value="Genomic_DNA"/>
</dbReference>
<evidence type="ECO:0000259" key="8">
    <source>
        <dbReference type="PROSITE" id="PS52035"/>
    </source>
</evidence>
<sequence length="381" mass="43701">MKIKAAYQSYFSAPVKGRYVVLEDVLPLIKNNSEVVVHKTGISEKGKEIPVLKIGKGSKKALAWSQMHGNESTTTKAVIDFLQFLNQKDVFQKEKKRFLNSYTLYLIPILNPDGAEAYTRENANNIDLNRDAHNRTQQESKLLYDLFTEVKPDLCLNLHDQRTIYGLENKQPATVSFLAPSADTNRTVTATRKTAMKEIVKMHRALKEHIPCQIGRYDDSFNINCVGDSFTAAGVPTLLFEAGHYQNDYQREKTREFIFYALVELFGIGTFYNEQSVDYLEYFNIPENKKNFRDIILRDVYLEKEQRTVSVAIQYQEILTNGKIHFIPVIEAIDEVTDCNGHKELSANGNVILVNSHENFRKGEKVLTIHYKNNGKEIIFQ</sequence>
<dbReference type="OrthoDB" id="1119199at2"/>
<accession>A0A2U0HYD0</accession>
<dbReference type="AlphaFoldDB" id="A0A2U0HYD0"/>
<reference evidence="9 10" key="1">
    <citation type="submission" date="2018-04" db="EMBL/GenBank/DDBJ databases">
        <title>Marixanthomonas spongiae HN-E44 sp. nov., isolated from a marine sponge.</title>
        <authorList>
            <person name="Luo L."/>
            <person name="Zhuang L."/>
        </authorList>
    </citation>
    <scope>NUCLEOTIDE SEQUENCE [LARGE SCALE GENOMIC DNA]</scope>
    <source>
        <strain evidence="9 10">HN-E44</strain>
    </source>
</reference>
<evidence type="ECO:0000256" key="2">
    <source>
        <dbReference type="ARBA" id="ARBA00005988"/>
    </source>
</evidence>
<dbReference type="GO" id="GO:0006508">
    <property type="term" value="P:proteolysis"/>
    <property type="evidence" value="ECO:0007669"/>
    <property type="project" value="UniProtKB-KW"/>
</dbReference>
<keyword evidence="3" id="KW-0645">Protease</keyword>
<comment type="similarity">
    <text evidence="2 7">Belongs to the peptidase M14 family.</text>
</comment>